<dbReference type="RefSeq" id="WP_366924135.1">
    <property type="nucleotide sequence ID" value="NZ_CP121694.1"/>
</dbReference>
<dbReference type="Proteomes" id="UP001329915">
    <property type="component" value="Chromosome"/>
</dbReference>
<evidence type="ECO:0000313" key="3">
    <source>
        <dbReference type="Proteomes" id="UP001329915"/>
    </source>
</evidence>
<feature type="transmembrane region" description="Helical" evidence="1">
    <location>
        <begin position="49"/>
        <end position="68"/>
    </location>
</feature>
<proteinExistence type="predicted"/>
<feature type="transmembrane region" description="Helical" evidence="1">
    <location>
        <begin position="12"/>
        <end position="37"/>
    </location>
</feature>
<evidence type="ECO:0000313" key="2">
    <source>
        <dbReference type="EMBL" id="WRO21284.1"/>
    </source>
</evidence>
<reference evidence="2 3" key="1">
    <citation type="submission" date="2023-04" db="EMBL/GenBank/DDBJ databases">
        <authorList>
            <person name="Hsu D."/>
        </authorList>
    </citation>
    <scope>NUCLEOTIDE SEQUENCE [LARGE SCALE GENOMIC DNA]</scope>
    <source>
        <strain evidence="2 3">MK1</strain>
    </source>
</reference>
<dbReference type="KEGG" id="dbc:MFMK1_001087"/>
<keyword evidence="1" id="KW-1133">Transmembrane helix</keyword>
<protein>
    <recommendedName>
        <fullName evidence="4">Cardiolipin synthase N-terminal domain-containing protein</fullName>
    </recommendedName>
</protein>
<name>A0AAU0UM90_9FIRM</name>
<keyword evidence="1" id="KW-0472">Membrane</keyword>
<keyword evidence="1" id="KW-0812">Transmembrane</keyword>
<keyword evidence="3" id="KW-1185">Reference proteome</keyword>
<dbReference type="EMBL" id="CP121694">
    <property type="protein sequence ID" value="WRO21284.1"/>
    <property type="molecule type" value="Genomic_DNA"/>
</dbReference>
<organism evidence="2 3">
    <name type="scientific">Metallumcola ferriviriculae</name>
    <dbReference type="NCBI Taxonomy" id="3039180"/>
    <lineage>
        <taxon>Bacteria</taxon>
        <taxon>Bacillati</taxon>
        <taxon>Bacillota</taxon>
        <taxon>Clostridia</taxon>
        <taxon>Neomoorellales</taxon>
        <taxon>Desulfitibacteraceae</taxon>
        <taxon>Metallumcola</taxon>
    </lineage>
</organism>
<sequence>MVRAPWSVFSHFGIPFFVITFILAMFAVTILVGIWIYRDAQSRGLSGPLWLVVWLVANFIGLIIYLIVRNDYQQGMRE</sequence>
<evidence type="ECO:0000256" key="1">
    <source>
        <dbReference type="SAM" id="Phobius"/>
    </source>
</evidence>
<evidence type="ECO:0008006" key="4">
    <source>
        <dbReference type="Google" id="ProtNLM"/>
    </source>
</evidence>
<gene>
    <name evidence="2" type="ORF">MFMK1_001087</name>
</gene>
<dbReference type="AlphaFoldDB" id="A0AAU0UM90"/>
<accession>A0AAU0UM90</accession>